<feature type="region of interest" description="Disordered" evidence="1">
    <location>
        <begin position="60"/>
        <end position="100"/>
    </location>
</feature>
<protein>
    <submittedName>
        <fullName evidence="2">Uncharacterized protein</fullName>
    </submittedName>
</protein>
<dbReference type="Proteomes" id="UP000004038">
    <property type="component" value="Unassembled WGS sequence"/>
</dbReference>
<name>H0FV49_RHIML</name>
<feature type="compositionally biased region" description="Polar residues" evidence="1">
    <location>
        <begin position="91"/>
        <end position="100"/>
    </location>
</feature>
<sequence>MPKPYRVVEYDSGPKGMPGMEALINEWAARGYSLHQVVRESTYRWILLLSLSMLRKVSTANWRRPPHPSEDDGNKGQQRYDGELTGGTAWSPGTDSDQGW</sequence>
<accession>H0FV49</accession>
<evidence type="ECO:0000313" key="2">
    <source>
        <dbReference type="EMBL" id="EHK79094.1"/>
    </source>
</evidence>
<feature type="compositionally biased region" description="Basic and acidic residues" evidence="1">
    <location>
        <begin position="67"/>
        <end position="82"/>
    </location>
</feature>
<proteinExistence type="predicted"/>
<dbReference type="RefSeq" id="WP_003526527.1">
    <property type="nucleotide sequence ID" value="NZ_AGVV01000006.1"/>
</dbReference>
<dbReference type="AlphaFoldDB" id="H0FV49"/>
<organism evidence="2 3">
    <name type="scientific">Sinorhizobium meliloti CCNWSX0020</name>
    <dbReference type="NCBI Taxonomy" id="1107881"/>
    <lineage>
        <taxon>Bacteria</taxon>
        <taxon>Pseudomonadati</taxon>
        <taxon>Pseudomonadota</taxon>
        <taxon>Alphaproteobacteria</taxon>
        <taxon>Hyphomicrobiales</taxon>
        <taxon>Rhizobiaceae</taxon>
        <taxon>Sinorhizobium/Ensifer group</taxon>
        <taxon>Sinorhizobium</taxon>
    </lineage>
</organism>
<gene>
    <name evidence="2" type="ORF">SM0020_05225</name>
</gene>
<reference evidence="2 3" key="1">
    <citation type="journal article" date="2012" name="J. Bacteriol.">
        <title>Draft Genome Sequence of Sinorhizobium meliloti CCNWSX0020, a Nitrogen-Fixing Symbiont with Copper Tolerance Capability Isolated from Lead-Zinc Mine Tailings.</title>
        <authorList>
            <person name="Li Z."/>
            <person name="Ma Z."/>
            <person name="Hao X."/>
            <person name="Wei G."/>
        </authorList>
    </citation>
    <scope>NUCLEOTIDE SEQUENCE [LARGE SCALE GENOMIC DNA]</scope>
    <source>
        <strain evidence="2 3">CCNWSX0020</strain>
    </source>
</reference>
<dbReference type="EMBL" id="AGVV01000006">
    <property type="protein sequence ID" value="EHK79094.1"/>
    <property type="molecule type" value="Genomic_DNA"/>
</dbReference>
<evidence type="ECO:0000313" key="3">
    <source>
        <dbReference type="Proteomes" id="UP000004038"/>
    </source>
</evidence>
<evidence type="ECO:0000256" key="1">
    <source>
        <dbReference type="SAM" id="MobiDB-lite"/>
    </source>
</evidence>